<reference evidence="1" key="1">
    <citation type="submission" date="2022-12" db="EMBL/GenBank/DDBJ databases">
        <title>Reference genome sequencing for broad-spectrum identification of bacterial and archaeal isolates by mass spectrometry.</title>
        <authorList>
            <person name="Sekiguchi Y."/>
            <person name="Tourlousse D.M."/>
        </authorList>
    </citation>
    <scope>NUCLEOTIDE SEQUENCE</scope>
    <source>
        <strain evidence="1">LLR39Z86</strain>
    </source>
</reference>
<organism evidence="1 2">
    <name type="scientific">Glycomyces algeriensis</name>
    <dbReference type="NCBI Taxonomy" id="256037"/>
    <lineage>
        <taxon>Bacteria</taxon>
        <taxon>Bacillati</taxon>
        <taxon>Actinomycetota</taxon>
        <taxon>Actinomycetes</taxon>
        <taxon>Glycomycetales</taxon>
        <taxon>Glycomycetaceae</taxon>
        <taxon>Glycomyces</taxon>
    </lineage>
</organism>
<accession>A0A9W6G5M1</accession>
<evidence type="ECO:0000313" key="2">
    <source>
        <dbReference type="Proteomes" id="UP001144313"/>
    </source>
</evidence>
<dbReference type="Proteomes" id="UP001144313">
    <property type="component" value="Unassembled WGS sequence"/>
</dbReference>
<name>A0A9W6G5M1_9ACTN</name>
<keyword evidence="2" id="KW-1185">Reference proteome</keyword>
<dbReference type="AlphaFoldDB" id="A0A9W6G5M1"/>
<evidence type="ECO:0000313" key="1">
    <source>
        <dbReference type="EMBL" id="GLI40758.1"/>
    </source>
</evidence>
<sequence length="67" mass="6990">MILKFAVSAVATPAPTTPAAANGAPMAAARKKFRRLMLLLVGGRKRPHPIRAADHPTVCDIGTNSGK</sequence>
<gene>
    <name evidence="1" type="ORF">GALLR39Z86_06080</name>
</gene>
<proteinExistence type="predicted"/>
<comment type="caution">
    <text evidence="1">The sequence shown here is derived from an EMBL/GenBank/DDBJ whole genome shotgun (WGS) entry which is preliminary data.</text>
</comment>
<protein>
    <submittedName>
        <fullName evidence="1">Uncharacterized protein</fullName>
    </submittedName>
</protein>
<dbReference type="EMBL" id="BSDT01000001">
    <property type="protein sequence ID" value="GLI40758.1"/>
    <property type="molecule type" value="Genomic_DNA"/>
</dbReference>